<evidence type="ECO:0000256" key="5">
    <source>
        <dbReference type="PROSITE-ProRule" id="PRU00042"/>
    </source>
</evidence>
<evidence type="ECO:0000313" key="8">
    <source>
        <dbReference type="EMBL" id="VDK34484.1"/>
    </source>
</evidence>
<feature type="region of interest" description="Disordered" evidence="6">
    <location>
        <begin position="317"/>
        <end position="345"/>
    </location>
</feature>
<dbReference type="PANTHER" id="PTHR23235">
    <property type="entry name" value="KRUEPPEL-LIKE TRANSCRIPTION FACTOR"/>
    <property type="match status" value="1"/>
</dbReference>
<dbReference type="Pfam" id="PF00096">
    <property type="entry name" value="zf-C2H2"/>
    <property type="match status" value="2"/>
</dbReference>
<keyword evidence="1" id="KW-0479">Metal-binding</keyword>
<dbReference type="GO" id="GO:0008270">
    <property type="term" value="F:zinc ion binding"/>
    <property type="evidence" value="ECO:0007669"/>
    <property type="project" value="UniProtKB-KW"/>
</dbReference>
<keyword evidence="3 5" id="KW-0863">Zinc-finger</keyword>
<dbReference type="InterPro" id="IPR036236">
    <property type="entry name" value="Znf_C2H2_sf"/>
</dbReference>
<feature type="region of interest" description="Disordered" evidence="6">
    <location>
        <begin position="117"/>
        <end position="152"/>
    </location>
</feature>
<dbReference type="InterPro" id="IPR013087">
    <property type="entry name" value="Znf_C2H2_type"/>
</dbReference>
<feature type="compositionally biased region" description="Polar residues" evidence="6">
    <location>
        <begin position="139"/>
        <end position="149"/>
    </location>
</feature>
<evidence type="ECO:0000259" key="7">
    <source>
        <dbReference type="PROSITE" id="PS50157"/>
    </source>
</evidence>
<name>A0A0R3W4T9_TAEAS</name>
<proteinExistence type="predicted"/>
<dbReference type="PROSITE" id="PS00028">
    <property type="entry name" value="ZINC_FINGER_C2H2_1"/>
    <property type="match status" value="2"/>
</dbReference>
<feature type="domain" description="C2H2-type" evidence="7">
    <location>
        <begin position="234"/>
        <end position="261"/>
    </location>
</feature>
<evidence type="ECO:0000256" key="3">
    <source>
        <dbReference type="ARBA" id="ARBA00022771"/>
    </source>
</evidence>
<evidence type="ECO:0000256" key="6">
    <source>
        <dbReference type="SAM" id="MobiDB-lite"/>
    </source>
</evidence>
<dbReference type="Proteomes" id="UP000282613">
    <property type="component" value="Unassembled WGS sequence"/>
</dbReference>
<accession>A0A0R3W4T9</accession>
<dbReference type="STRING" id="60517.A0A0R3W4T9"/>
<feature type="domain" description="C2H2-type" evidence="7">
    <location>
        <begin position="262"/>
        <end position="285"/>
    </location>
</feature>
<dbReference type="SUPFAM" id="SSF57667">
    <property type="entry name" value="beta-beta-alpha zinc fingers"/>
    <property type="match status" value="1"/>
</dbReference>
<evidence type="ECO:0000313" key="10">
    <source>
        <dbReference type="WBParaSite" id="TASK_0000508601-mRNA-1"/>
    </source>
</evidence>
<dbReference type="GO" id="GO:0000978">
    <property type="term" value="F:RNA polymerase II cis-regulatory region sequence-specific DNA binding"/>
    <property type="evidence" value="ECO:0007669"/>
    <property type="project" value="TreeGrafter"/>
</dbReference>
<dbReference type="PANTHER" id="PTHR23235:SF120">
    <property type="entry name" value="KRUPPEL-LIKE FACTOR 15"/>
    <property type="match status" value="1"/>
</dbReference>
<dbReference type="SMART" id="SM00355">
    <property type="entry name" value="ZnF_C2H2"/>
    <property type="match status" value="3"/>
</dbReference>
<dbReference type="FunFam" id="3.30.160.60:FF:000100">
    <property type="entry name" value="Zinc finger 45-like"/>
    <property type="match status" value="1"/>
</dbReference>
<dbReference type="PROSITE" id="PS50157">
    <property type="entry name" value="ZINC_FINGER_C2H2_2"/>
    <property type="match status" value="2"/>
</dbReference>
<dbReference type="EMBL" id="UYRS01018391">
    <property type="protein sequence ID" value="VDK34484.1"/>
    <property type="molecule type" value="Genomic_DNA"/>
</dbReference>
<evidence type="ECO:0000256" key="1">
    <source>
        <dbReference type="ARBA" id="ARBA00022723"/>
    </source>
</evidence>
<reference evidence="8 9" key="2">
    <citation type="submission" date="2018-11" db="EMBL/GenBank/DDBJ databases">
        <authorList>
            <consortium name="Pathogen Informatics"/>
        </authorList>
    </citation>
    <scope>NUCLEOTIDE SEQUENCE [LARGE SCALE GENOMIC DNA]</scope>
</reference>
<evidence type="ECO:0000256" key="2">
    <source>
        <dbReference type="ARBA" id="ARBA00022737"/>
    </source>
</evidence>
<keyword evidence="2" id="KW-0677">Repeat</keyword>
<dbReference type="WBParaSite" id="TASK_0000508601-mRNA-1">
    <property type="protein sequence ID" value="TASK_0000508601-mRNA-1"/>
    <property type="gene ID" value="TASK_0000508601"/>
</dbReference>
<dbReference type="AlphaFoldDB" id="A0A0R3W4T9"/>
<keyword evidence="4" id="KW-0862">Zinc</keyword>
<sequence length="345" mass="38687">MFALNVNEPEDLSISTCGSHNFTSFPGQQPPPIGLEGNFELQSFFIALLERCKQQQPPRQHGMLPSRSQLEHVIHKAILECLPTKDCNLTLHGEITICVDSAVPVSLKLGTATISTIDTNNPPSTSKRKSYQPMRIRPTSVTSLASRSPDSGALDLSRATSIVSAESAPPTPFKGEAVVMGDYYEGHKAPEKTSTPRRRFVGGRRIFSCNQCSEMEFRSLQHLELHTLEVHGGYRCHVCHAKFTQRSNLQRHALKHVGFKPFQCRLCGHGYYRKDHLMRHMEVLHPNFPARENIDVYLTSSQSLDYLNNIHICEKSSPSMQDQQHAEERGIDVESDTGEIDSPLQ</sequence>
<gene>
    <name evidence="8" type="ORF">TASK_LOCUS5087</name>
</gene>
<protein>
    <submittedName>
        <fullName evidence="10">Zinc finger protein</fullName>
    </submittedName>
</protein>
<organism evidence="10">
    <name type="scientific">Taenia asiatica</name>
    <name type="common">Asian tapeworm</name>
    <dbReference type="NCBI Taxonomy" id="60517"/>
    <lineage>
        <taxon>Eukaryota</taxon>
        <taxon>Metazoa</taxon>
        <taxon>Spiralia</taxon>
        <taxon>Lophotrochozoa</taxon>
        <taxon>Platyhelminthes</taxon>
        <taxon>Cestoda</taxon>
        <taxon>Eucestoda</taxon>
        <taxon>Cyclophyllidea</taxon>
        <taxon>Taeniidae</taxon>
        <taxon>Taenia</taxon>
    </lineage>
</organism>
<dbReference type="GO" id="GO:0000981">
    <property type="term" value="F:DNA-binding transcription factor activity, RNA polymerase II-specific"/>
    <property type="evidence" value="ECO:0007669"/>
    <property type="project" value="TreeGrafter"/>
</dbReference>
<dbReference type="Gene3D" id="3.30.160.60">
    <property type="entry name" value="Classic Zinc Finger"/>
    <property type="match status" value="2"/>
</dbReference>
<evidence type="ECO:0000313" key="9">
    <source>
        <dbReference type="Proteomes" id="UP000282613"/>
    </source>
</evidence>
<keyword evidence="9" id="KW-1185">Reference proteome</keyword>
<evidence type="ECO:0000256" key="4">
    <source>
        <dbReference type="ARBA" id="ARBA00022833"/>
    </source>
</evidence>
<reference evidence="10" key="1">
    <citation type="submission" date="2017-02" db="UniProtKB">
        <authorList>
            <consortium name="WormBaseParasite"/>
        </authorList>
    </citation>
    <scope>IDENTIFICATION</scope>
</reference>
<dbReference type="OrthoDB" id="10066279at2759"/>